<feature type="domain" description="FecR N-terminal" evidence="3">
    <location>
        <begin position="12"/>
        <end position="51"/>
    </location>
</feature>
<name>A0ABN1GAU8_9HYPH</name>
<dbReference type="EMBL" id="BAAADE010000004">
    <property type="protein sequence ID" value="GAA0607684.1"/>
    <property type="molecule type" value="Genomic_DNA"/>
</dbReference>
<gene>
    <name evidence="4" type="ORF">GCM10008943_24040</name>
</gene>
<evidence type="ECO:0000256" key="1">
    <source>
        <dbReference type="SAM" id="Phobius"/>
    </source>
</evidence>
<keyword evidence="1" id="KW-1133">Transmembrane helix</keyword>
<dbReference type="Pfam" id="PF04773">
    <property type="entry name" value="FecR"/>
    <property type="match status" value="1"/>
</dbReference>
<dbReference type="InterPro" id="IPR006860">
    <property type="entry name" value="FecR"/>
</dbReference>
<comment type="caution">
    <text evidence="4">The sequence shown here is derived from an EMBL/GenBank/DDBJ whole genome shotgun (WGS) entry which is preliminary data.</text>
</comment>
<keyword evidence="5" id="KW-1185">Reference proteome</keyword>
<dbReference type="InterPro" id="IPR032623">
    <property type="entry name" value="FecR_N"/>
</dbReference>
<dbReference type="PANTHER" id="PTHR30273:SF2">
    <property type="entry name" value="PROTEIN FECR"/>
    <property type="match status" value="1"/>
</dbReference>
<protein>
    <submittedName>
        <fullName evidence="4">FecR domain-containing protein</fullName>
    </submittedName>
</protein>
<sequence>MRNIPVSSAVKDEALDWFMRLKEEDDADLRHAFQLWLKADNMHEKAYLQLTKLYGFDALKQATLEDMRLREETRQPVLQKGSFFPARLMAGMMLASLSLILLAGWQFNNLTIWWRADYRTSYGEQQVVNLSDGSTMLLNTGSAVAVDFEHETRRINLLRGEAYFDVAHDENRPFIVRGQHTDVKVTGTAFSVRTNSEKDAIVLERGRVEVQSLNKPEKLETLNAGEAIEASNTDLLAKETVNLSSMLAWKDGRIIFHDRPFADALANLQRYYAGTVILWADVSALPLVSGNYRIDAPEAAITTLAAVSGLKITHLPANIIILR</sequence>
<dbReference type="Proteomes" id="UP001424441">
    <property type="component" value="Unassembled WGS sequence"/>
</dbReference>
<feature type="domain" description="FecR protein" evidence="2">
    <location>
        <begin position="117"/>
        <end position="209"/>
    </location>
</feature>
<proteinExistence type="predicted"/>
<reference evidence="4 5" key="1">
    <citation type="journal article" date="2019" name="Int. J. Syst. Evol. Microbiol.">
        <title>The Global Catalogue of Microorganisms (GCM) 10K type strain sequencing project: providing services to taxonomists for standard genome sequencing and annotation.</title>
        <authorList>
            <consortium name="The Broad Institute Genomics Platform"/>
            <consortium name="The Broad Institute Genome Sequencing Center for Infectious Disease"/>
            <person name="Wu L."/>
            <person name="Ma J."/>
        </authorList>
    </citation>
    <scope>NUCLEOTIDE SEQUENCE [LARGE SCALE GENOMIC DNA]</scope>
    <source>
        <strain evidence="4 5">JCM 15115</strain>
    </source>
</reference>
<dbReference type="PANTHER" id="PTHR30273">
    <property type="entry name" value="PERIPLASMIC SIGNAL SENSOR AND SIGMA FACTOR ACTIVATOR FECR-RELATED"/>
    <property type="match status" value="1"/>
</dbReference>
<dbReference type="Gene3D" id="2.60.120.1440">
    <property type="match status" value="1"/>
</dbReference>
<dbReference type="PIRSF" id="PIRSF018266">
    <property type="entry name" value="FecR"/>
    <property type="match status" value="1"/>
</dbReference>
<accession>A0ABN1GAU8</accession>
<dbReference type="Pfam" id="PF16220">
    <property type="entry name" value="DUF4880"/>
    <property type="match status" value="1"/>
</dbReference>
<keyword evidence="1" id="KW-0812">Transmembrane</keyword>
<evidence type="ECO:0000313" key="5">
    <source>
        <dbReference type="Proteomes" id="UP001424441"/>
    </source>
</evidence>
<dbReference type="Gene3D" id="3.55.50.30">
    <property type="match status" value="1"/>
</dbReference>
<keyword evidence="1" id="KW-0472">Membrane</keyword>
<organism evidence="4 5">
    <name type="scientific">Paenochrobactrum glaciei</name>
    <dbReference type="NCBI Taxonomy" id="486407"/>
    <lineage>
        <taxon>Bacteria</taxon>
        <taxon>Pseudomonadati</taxon>
        <taxon>Pseudomonadota</taxon>
        <taxon>Alphaproteobacteria</taxon>
        <taxon>Hyphomicrobiales</taxon>
        <taxon>Brucellaceae</taxon>
        <taxon>Paenochrobactrum</taxon>
    </lineage>
</organism>
<dbReference type="InterPro" id="IPR012373">
    <property type="entry name" value="Ferrdict_sens_TM"/>
</dbReference>
<feature type="transmembrane region" description="Helical" evidence="1">
    <location>
        <begin position="88"/>
        <end position="107"/>
    </location>
</feature>
<evidence type="ECO:0000259" key="2">
    <source>
        <dbReference type="Pfam" id="PF04773"/>
    </source>
</evidence>
<evidence type="ECO:0000259" key="3">
    <source>
        <dbReference type="Pfam" id="PF16220"/>
    </source>
</evidence>
<evidence type="ECO:0000313" key="4">
    <source>
        <dbReference type="EMBL" id="GAA0607684.1"/>
    </source>
</evidence>